<dbReference type="RefSeq" id="WP_172355225.1">
    <property type="nucleotide sequence ID" value="NZ_BLLH01000002.1"/>
</dbReference>
<dbReference type="Proteomes" id="UP000475928">
    <property type="component" value="Unassembled WGS sequence"/>
</dbReference>
<dbReference type="SUPFAM" id="SSF52467">
    <property type="entry name" value="DHS-like NAD/FAD-binding domain"/>
    <property type="match status" value="1"/>
</dbReference>
<evidence type="ECO:0000313" key="2">
    <source>
        <dbReference type="Proteomes" id="UP000475928"/>
    </source>
</evidence>
<dbReference type="Pfam" id="PF13289">
    <property type="entry name" value="SIR2_2"/>
    <property type="match status" value="1"/>
</dbReference>
<evidence type="ECO:0000313" key="1">
    <source>
        <dbReference type="EMBL" id="GFH40043.1"/>
    </source>
</evidence>
<keyword evidence="2" id="KW-1185">Reference proteome</keyword>
<proteinExistence type="predicted"/>
<sequence length="428" mass="48868">MSDGLVYMNNQNKYSKSNGGFKKNDVAIKKDDKAIDESEFTSLVRSEVSNFIHHSFDNIVVLVGAGASVTDNNFDKDENGFAKAGVTVSKIADEVYEQLKSKKYQLKDSEVEVFDLESLSKLSMYQIIENKNNENDQFITDEIINGESLKPEFNLEDFLSNLFAYEKFVASNERDKFINTKNAILDIIKKATSYDYDAKLFNHVAFLNVVSKLSKSGNKLNIVTTNYDTLIENAAESMKATVFDGFSFSQSPQFDSTMFDWNLVKEVPNLKTHELVYKPKVFNLLKIHGSLTWEHSKTGKNIVRKPKQNVENPIMVFPSSDKYAQSYQEPYFDLFAKFQELLKVPNTLFITSGFSFADNHISKMILSAIKTNDGLATLVTDFNIEPENPNDNWQDLVSIMKERYQIAFLQSTMNSDLDEYLREKPNEN</sequence>
<name>A0A6A0B5S8_9LACT</name>
<protein>
    <submittedName>
        <fullName evidence="1">Uncharacterized protein</fullName>
    </submittedName>
</protein>
<gene>
    <name evidence="1" type="ORF">Hs20B_04410</name>
</gene>
<comment type="caution">
    <text evidence="1">The sequence shown here is derived from an EMBL/GenBank/DDBJ whole genome shotgun (WGS) entry which is preliminary data.</text>
</comment>
<organism evidence="1 2">
    <name type="scientific">Pseudolactococcus insecticola</name>
    <dbReference type="NCBI Taxonomy" id="2709158"/>
    <lineage>
        <taxon>Bacteria</taxon>
        <taxon>Bacillati</taxon>
        <taxon>Bacillota</taxon>
        <taxon>Bacilli</taxon>
        <taxon>Lactobacillales</taxon>
        <taxon>Streptococcaceae</taxon>
        <taxon>Pseudolactococcus</taxon>
    </lineage>
</organism>
<accession>A0A6A0B5S8</accession>
<dbReference type="InterPro" id="IPR029035">
    <property type="entry name" value="DHS-like_NAD/FAD-binding_dom"/>
</dbReference>
<dbReference type="AlphaFoldDB" id="A0A6A0B5S8"/>
<dbReference type="EMBL" id="BLLH01000002">
    <property type="protein sequence ID" value="GFH40043.1"/>
    <property type="molecule type" value="Genomic_DNA"/>
</dbReference>
<reference evidence="1 2" key="1">
    <citation type="submission" date="2020-02" db="EMBL/GenBank/DDBJ databases">
        <title>Draft genome sequence of Lactococcus sp. Hs20B0-1.</title>
        <authorList>
            <person name="Noda S."/>
            <person name="Yuki M."/>
            <person name="Ohkuma M."/>
        </authorList>
    </citation>
    <scope>NUCLEOTIDE SEQUENCE [LARGE SCALE GENOMIC DNA]</scope>
    <source>
        <strain evidence="1 2">Hs20B0-1</strain>
    </source>
</reference>